<sequence length="153" mass="17004">MIPSPILGIAPLFVLIPHSVPHVAHLLPVPHVAHLLLVPHVAHLHLVPHAAPLLFAPHTAHLLVWPLATYLSLAFLWPVRILLTQGIVPSFFFKSLRPRQSLQSLFATPSFPSSISPHCQKSIKDEYFNIAMLSQHFRYESSEPGVQNSLPGH</sequence>
<dbReference type="AlphaFoldDB" id="A0A843VJK5"/>
<keyword evidence="1" id="KW-1133">Transmembrane helix</keyword>
<accession>A0A843VJK5</accession>
<keyword evidence="3" id="KW-1185">Reference proteome</keyword>
<feature type="transmembrane region" description="Helical" evidence="1">
    <location>
        <begin position="67"/>
        <end position="93"/>
    </location>
</feature>
<keyword evidence="1" id="KW-0472">Membrane</keyword>
<dbReference type="Proteomes" id="UP000652761">
    <property type="component" value="Unassembled WGS sequence"/>
</dbReference>
<reference evidence="2" key="1">
    <citation type="submission" date="2017-07" db="EMBL/GenBank/DDBJ databases">
        <title>Taro Niue Genome Assembly and Annotation.</title>
        <authorList>
            <person name="Atibalentja N."/>
            <person name="Keating K."/>
            <person name="Fields C.J."/>
        </authorList>
    </citation>
    <scope>NUCLEOTIDE SEQUENCE</scope>
    <source>
        <strain evidence="2">Niue_2</strain>
        <tissue evidence="2">Leaf</tissue>
    </source>
</reference>
<protein>
    <submittedName>
        <fullName evidence="2">Uncharacterized protein</fullName>
    </submittedName>
</protein>
<keyword evidence="1" id="KW-0812">Transmembrane</keyword>
<gene>
    <name evidence="2" type="ORF">Taro_026098</name>
</gene>
<evidence type="ECO:0000313" key="3">
    <source>
        <dbReference type="Proteomes" id="UP000652761"/>
    </source>
</evidence>
<evidence type="ECO:0000313" key="2">
    <source>
        <dbReference type="EMBL" id="MQL93454.1"/>
    </source>
</evidence>
<organism evidence="2 3">
    <name type="scientific">Colocasia esculenta</name>
    <name type="common">Wild taro</name>
    <name type="synonym">Arum esculentum</name>
    <dbReference type="NCBI Taxonomy" id="4460"/>
    <lineage>
        <taxon>Eukaryota</taxon>
        <taxon>Viridiplantae</taxon>
        <taxon>Streptophyta</taxon>
        <taxon>Embryophyta</taxon>
        <taxon>Tracheophyta</taxon>
        <taxon>Spermatophyta</taxon>
        <taxon>Magnoliopsida</taxon>
        <taxon>Liliopsida</taxon>
        <taxon>Araceae</taxon>
        <taxon>Aroideae</taxon>
        <taxon>Colocasieae</taxon>
        <taxon>Colocasia</taxon>
    </lineage>
</organism>
<proteinExistence type="predicted"/>
<comment type="caution">
    <text evidence="2">The sequence shown here is derived from an EMBL/GenBank/DDBJ whole genome shotgun (WGS) entry which is preliminary data.</text>
</comment>
<evidence type="ECO:0000256" key="1">
    <source>
        <dbReference type="SAM" id="Phobius"/>
    </source>
</evidence>
<name>A0A843VJK5_COLES</name>
<dbReference type="EMBL" id="NMUH01001564">
    <property type="protein sequence ID" value="MQL93454.1"/>
    <property type="molecule type" value="Genomic_DNA"/>
</dbReference>